<evidence type="ECO:0000313" key="3">
    <source>
        <dbReference type="Proteomes" id="UP000305948"/>
    </source>
</evidence>
<feature type="compositionally biased region" description="Low complexity" evidence="1">
    <location>
        <begin position="415"/>
        <end position="429"/>
    </location>
</feature>
<feature type="region of interest" description="Disordered" evidence="1">
    <location>
        <begin position="25"/>
        <end position="291"/>
    </location>
</feature>
<feature type="region of interest" description="Disordered" evidence="1">
    <location>
        <begin position="414"/>
        <end position="537"/>
    </location>
</feature>
<evidence type="ECO:0000313" key="2">
    <source>
        <dbReference type="EMBL" id="TFK56216.1"/>
    </source>
</evidence>
<feature type="compositionally biased region" description="Polar residues" evidence="1">
    <location>
        <begin position="879"/>
        <end position="891"/>
    </location>
</feature>
<dbReference type="Proteomes" id="UP000305948">
    <property type="component" value="Unassembled WGS sequence"/>
</dbReference>
<evidence type="ECO:0000256" key="1">
    <source>
        <dbReference type="SAM" id="MobiDB-lite"/>
    </source>
</evidence>
<feature type="compositionally biased region" description="Low complexity" evidence="1">
    <location>
        <begin position="571"/>
        <end position="604"/>
    </location>
</feature>
<keyword evidence="3" id="KW-1185">Reference proteome</keyword>
<feature type="compositionally biased region" description="Polar residues" evidence="1">
    <location>
        <begin position="132"/>
        <end position="141"/>
    </location>
</feature>
<feature type="compositionally biased region" description="Polar residues" evidence="1">
    <location>
        <begin position="978"/>
        <end position="988"/>
    </location>
</feature>
<feature type="compositionally biased region" description="Basic and acidic residues" evidence="1">
    <location>
        <begin position="33"/>
        <end position="55"/>
    </location>
</feature>
<feature type="region of interest" description="Disordered" evidence="1">
    <location>
        <begin position="814"/>
        <end position="1053"/>
    </location>
</feature>
<sequence length="1053" mass="110537">MLHLDHTHHLSPKANLILQNDPLSPWPSLPATDEPRHHLDDIDDNAAKIHPDDLFKGLPTEPAPAHGPITPVDGTDPALPGTSPSSPADAHDDSANPPQGTHDTSTPPDDAQQEPDSVAELVDAGAVDDASRQSTPLSELTTAPEDDEPQQGDRGEKQQDGEQQEASTGNGASNSEEAPPTDRGDAASSPPSAPAMDNSDSNVDESGVQPTSPRADASEPSSSPQQHASSSAQDQPAVQSTTQIQPPPPPEVLASQDNTIKGSPSSSSQAWLGQSVQSSGSNQQATSLSNPDSKVVTILQLNSELLKSVLSGYLCESLNDRTLPSRVYMEFQARGIPLTDARCKQYASRIESNLAWLAAAHDENSKVGNAPAVRLPTMAPPPVVEFTSTERINQLYNHLPVVFARDIARSQKQHAGASLSRMASSSSPSLKRDRTEEPPSQAPDAAHKRRDMGESKLMPAPTPSAAMPPPQPGNMGMPSASTPSASTPIPNNVPMPMQNMSRASPTHSIGHSSHIGTPHVPSPSIPQPSASPTQNMDAARMRQMQQYRNMMQAQHGQAQQAVSHMSPPPGSSQQGMQGMVGGQNVPGNSSVPGMPNMHPGMPGPSSVPMNNGAPMSLTPQQIAALNSIGPNAVANFAILQNPMHPMIQLQRMQQLQAMAQQSQQNRQSMQGGGGGQMPGGLNPQQLAMQAMQQQQQQPQNTNMSANPQFLTGNGAGGNPMGMQSGMGQQQMSGHSPQGGQFPFGNNPNMSNVNMGGVAGPSGMGQGQNIPGMPSGINLNNLSPQQRQFLLMQQQARGSGGQNINPSMMNPQQYAQLRQQLQQQHAHQQQQMQGQAGSPPHSAGIGSPMVGPSHGAEGGMHPSLNALRSNSGAIPGIARSTRSPSDSGQSPMTPRVPMRAPSAQQMHAQAPSQDDYHRAMMQAQQAASARSGYVNPQQLAGGGGGNWQQQMGMGMAQGQGSYNMSQGHGGSQGGAMSMGDQSQGWSQGGANYPYNVGSPAVGGQPSMHQGDPSHSRATSSTPIPMSASHQYQHQQNNPQSGGQPGDNFDIFNWG</sequence>
<feature type="compositionally biased region" description="Low complexity" evidence="1">
    <location>
        <begin position="814"/>
        <end position="834"/>
    </location>
</feature>
<feature type="compositionally biased region" description="Low complexity" evidence="1">
    <location>
        <begin position="946"/>
        <end position="959"/>
    </location>
</feature>
<feature type="compositionally biased region" description="Polar residues" evidence="1">
    <location>
        <begin position="164"/>
        <end position="176"/>
    </location>
</feature>
<accession>A0A5C3NIB3</accession>
<feature type="compositionally biased region" description="Low complexity" evidence="1">
    <location>
        <begin position="918"/>
        <end position="930"/>
    </location>
</feature>
<proteinExistence type="predicted"/>
<feature type="compositionally biased region" description="Gly residues" evidence="1">
    <location>
        <begin position="756"/>
        <end position="765"/>
    </location>
</feature>
<feature type="compositionally biased region" description="Polar residues" evidence="1">
    <location>
        <begin position="255"/>
        <end position="272"/>
    </location>
</feature>
<feature type="compositionally biased region" description="Low complexity" evidence="1">
    <location>
        <begin position="679"/>
        <end position="700"/>
    </location>
</feature>
<dbReference type="OrthoDB" id="2530523at2759"/>
<feature type="region of interest" description="Disordered" evidence="1">
    <location>
        <begin position="659"/>
        <end position="780"/>
    </location>
</feature>
<dbReference type="EMBL" id="ML213504">
    <property type="protein sequence ID" value="TFK56216.1"/>
    <property type="molecule type" value="Genomic_DNA"/>
</dbReference>
<organism evidence="2 3">
    <name type="scientific">Heliocybe sulcata</name>
    <dbReference type="NCBI Taxonomy" id="5364"/>
    <lineage>
        <taxon>Eukaryota</taxon>
        <taxon>Fungi</taxon>
        <taxon>Dikarya</taxon>
        <taxon>Basidiomycota</taxon>
        <taxon>Agaricomycotina</taxon>
        <taxon>Agaricomycetes</taxon>
        <taxon>Gloeophyllales</taxon>
        <taxon>Gloeophyllaceae</taxon>
        <taxon>Heliocybe</taxon>
    </lineage>
</organism>
<feature type="compositionally biased region" description="Low complexity" evidence="1">
    <location>
        <begin position="659"/>
        <end position="669"/>
    </location>
</feature>
<feature type="compositionally biased region" description="Polar residues" evidence="1">
    <location>
        <begin position="701"/>
        <end position="711"/>
    </location>
</feature>
<dbReference type="AlphaFoldDB" id="A0A5C3NIB3"/>
<feature type="compositionally biased region" description="Low complexity" evidence="1">
    <location>
        <begin position="218"/>
        <end position="237"/>
    </location>
</feature>
<feature type="compositionally biased region" description="Polar residues" evidence="1">
    <location>
        <begin position="901"/>
        <end position="911"/>
    </location>
</feature>
<name>A0A5C3NIB3_9AGAM</name>
<feature type="compositionally biased region" description="Polar residues" evidence="1">
    <location>
        <begin position="1014"/>
        <end position="1030"/>
    </location>
</feature>
<feature type="compositionally biased region" description="Polar residues" evidence="1">
    <location>
        <begin position="743"/>
        <end position="753"/>
    </location>
</feature>
<feature type="compositionally biased region" description="Basic and acidic residues" evidence="1">
    <location>
        <begin position="151"/>
        <end position="160"/>
    </location>
</feature>
<feature type="compositionally biased region" description="Low complexity" evidence="1">
    <location>
        <begin position="273"/>
        <end position="284"/>
    </location>
</feature>
<feature type="compositionally biased region" description="Polar residues" evidence="1">
    <location>
        <begin position="498"/>
        <end position="515"/>
    </location>
</feature>
<feature type="compositionally biased region" description="Low complexity" evidence="1">
    <location>
        <begin position="527"/>
        <end position="537"/>
    </location>
</feature>
<feature type="compositionally biased region" description="Low complexity" evidence="1">
    <location>
        <begin position="473"/>
        <end position="490"/>
    </location>
</feature>
<feature type="compositionally biased region" description="Pro residues" evidence="1">
    <location>
        <begin position="460"/>
        <end position="472"/>
    </location>
</feature>
<feature type="compositionally biased region" description="Low complexity" evidence="1">
    <location>
        <begin position="1031"/>
        <end position="1046"/>
    </location>
</feature>
<reference evidence="2 3" key="1">
    <citation type="journal article" date="2019" name="Nat. Ecol. Evol.">
        <title>Megaphylogeny resolves global patterns of mushroom evolution.</title>
        <authorList>
            <person name="Varga T."/>
            <person name="Krizsan K."/>
            <person name="Foldi C."/>
            <person name="Dima B."/>
            <person name="Sanchez-Garcia M."/>
            <person name="Sanchez-Ramirez S."/>
            <person name="Szollosi G.J."/>
            <person name="Szarkandi J.G."/>
            <person name="Papp V."/>
            <person name="Albert L."/>
            <person name="Andreopoulos W."/>
            <person name="Angelini C."/>
            <person name="Antonin V."/>
            <person name="Barry K.W."/>
            <person name="Bougher N.L."/>
            <person name="Buchanan P."/>
            <person name="Buyck B."/>
            <person name="Bense V."/>
            <person name="Catcheside P."/>
            <person name="Chovatia M."/>
            <person name="Cooper J."/>
            <person name="Damon W."/>
            <person name="Desjardin D."/>
            <person name="Finy P."/>
            <person name="Geml J."/>
            <person name="Haridas S."/>
            <person name="Hughes K."/>
            <person name="Justo A."/>
            <person name="Karasinski D."/>
            <person name="Kautmanova I."/>
            <person name="Kiss B."/>
            <person name="Kocsube S."/>
            <person name="Kotiranta H."/>
            <person name="LaButti K.M."/>
            <person name="Lechner B.E."/>
            <person name="Liimatainen K."/>
            <person name="Lipzen A."/>
            <person name="Lukacs Z."/>
            <person name="Mihaltcheva S."/>
            <person name="Morgado L.N."/>
            <person name="Niskanen T."/>
            <person name="Noordeloos M.E."/>
            <person name="Ohm R.A."/>
            <person name="Ortiz-Santana B."/>
            <person name="Ovrebo C."/>
            <person name="Racz N."/>
            <person name="Riley R."/>
            <person name="Savchenko A."/>
            <person name="Shiryaev A."/>
            <person name="Soop K."/>
            <person name="Spirin V."/>
            <person name="Szebenyi C."/>
            <person name="Tomsovsky M."/>
            <person name="Tulloss R.E."/>
            <person name="Uehling J."/>
            <person name="Grigoriev I.V."/>
            <person name="Vagvolgyi C."/>
            <person name="Papp T."/>
            <person name="Martin F.M."/>
            <person name="Miettinen O."/>
            <person name="Hibbett D.S."/>
            <person name="Nagy L.G."/>
        </authorList>
    </citation>
    <scope>NUCLEOTIDE SEQUENCE [LARGE SCALE GENOMIC DNA]</scope>
    <source>
        <strain evidence="2 3">OMC1185</strain>
    </source>
</reference>
<feature type="region of interest" description="Disordered" evidence="1">
    <location>
        <begin position="558"/>
        <end position="613"/>
    </location>
</feature>
<gene>
    <name evidence="2" type="ORF">OE88DRAFT_721083</name>
</gene>
<feature type="compositionally biased region" description="Low complexity" evidence="1">
    <location>
        <begin position="720"/>
        <end position="740"/>
    </location>
</feature>
<dbReference type="STRING" id="5364.A0A5C3NIB3"/>
<protein>
    <submittedName>
        <fullName evidence="2">Uncharacterized protein</fullName>
    </submittedName>
</protein>